<feature type="transmembrane region" description="Helical" evidence="17">
    <location>
        <begin position="1269"/>
        <end position="1293"/>
    </location>
</feature>
<dbReference type="InterPro" id="IPR032190">
    <property type="entry name" value="NPC1_N"/>
</dbReference>
<keyword evidence="21" id="KW-1185">Reference proteome</keyword>
<evidence type="ECO:0000256" key="2">
    <source>
        <dbReference type="ARBA" id="ARBA00005585"/>
    </source>
</evidence>
<feature type="transmembrane region" description="Helical" evidence="17">
    <location>
        <begin position="293"/>
        <end position="312"/>
    </location>
</feature>
<feature type="chain" id="PRO_5044010499" description="SSD domain-containing protein" evidence="18">
    <location>
        <begin position="21"/>
        <end position="1328"/>
    </location>
</feature>
<keyword evidence="3" id="KW-0813">Transport</keyword>
<dbReference type="Pfam" id="PF12349">
    <property type="entry name" value="Sterol-sensing"/>
    <property type="match status" value="1"/>
</dbReference>
<dbReference type="GO" id="GO:0042632">
    <property type="term" value="P:cholesterol homeostasis"/>
    <property type="evidence" value="ECO:0007669"/>
    <property type="project" value="TreeGrafter"/>
</dbReference>
<keyword evidence="5 17" id="KW-0812">Transmembrane</keyword>
<dbReference type="Pfam" id="PF16414">
    <property type="entry name" value="NPC1_N"/>
    <property type="match status" value="1"/>
</dbReference>
<dbReference type="GO" id="GO:0030301">
    <property type="term" value="P:cholesterol transport"/>
    <property type="evidence" value="ECO:0007669"/>
    <property type="project" value="UniProtKB-ARBA"/>
</dbReference>
<keyword evidence="8" id="KW-0445">Lipid transport</keyword>
<feature type="transmembrane region" description="Helical" evidence="17">
    <location>
        <begin position="798"/>
        <end position="822"/>
    </location>
</feature>
<dbReference type="Pfam" id="PF22314">
    <property type="entry name" value="NPC1_MLD"/>
    <property type="match status" value="1"/>
</dbReference>
<evidence type="ECO:0000256" key="5">
    <source>
        <dbReference type="ARBA" id="ARBA00022692"/>
    </source>
</evidence>
<dbReference type="PANTHER" id="PTHR45727:SF2">
    <property type="entry name" value="NPC INTRACELLULAR CHOLESTEROL TRANSPORTER 1"/>
    <property type="match status" value="1"/>
</dbReference>
<evidence type="ECO:0000256" key="8">
    <source>
        <dbReference type="ARBA" id="ARBA00023055"/>
    </source>
</evidence>
<dbReference type="InterPro" id="IPR004765">
    <property type="entry name" value="NPC1-like"/>
</dbReference>
<evidence type="ECO:0000256" key="15">
    <source>
        <dbReference type="ARBA" id="ARBA00034049"/>
    </source>
</evidence>
<feature type="transmembrane region" description="Helical" evidence="17">
    <location>
        <begin position="1193"/>
        <end position="1211"/>
    </location>
</feature>
<dbReference type="EMBL" id="CAXIEN010000145">
    <property type="protein sequence ID" value="CAL1281506.1"/>
    <property type="molecule type" value="Genomic_DNA"/>
</dbReference>
<feature type="transmembrane region" description="Helical" evidence="17">
    <location>
        <begin position="402"/>
        <end position="421"/>
    </location>
</feature>
<evidence type="ECO:0000313" key="21">
    <source>
        <dbReference type="Proteomes" id="UP001497382"/>
    </source>
</evidence>
<organism evidence="20 21">
    <name type="scientific">Larinioides sclopetarius</name>
    <dbReference type="NCBI Taxonomy" id="280406"/>
    <lineage>
        <taxon>Eukaryota</taxon>
        <taxon>Metazoa</taxon>
        <taxon>Ecdysozoa</taxon>
        <taxon>Arthropoda</taxon>
        <taxon>Chelicerata</taxon>
        <taxon>Arachnida</taxon>
        <taxon>Araneae</taxon>
        <taxon>Araneomorphae</taxon>
        <taxon>Entelegynae</taxon>
        <taxon>Araneoidea</taxon>
        <taxon>Araneidae</taxon>
        <taxon>Larinioides</taxon>
    </lineage>
</organism>
<feature type="region of interest" description="Disordered" evidence="16">
    <location>
        <begin position="351"/>
        <end position="370"/>
    </location>
</feature>
<dbReference type="InterPro" id="IPR053956">
    <property type="entry name" value="NPC1_MLD"/>
</dbReference>
<keyword evidence="12" id="KW-1207">Sterol metabolism</keyword>
<feature type="transmembrane region" description="Helical" evidence="17">
    <location>
        <begin position="1166"/>
        <end position="1187"/>
    </location>
</feature>
<dbReference type="Gene3D" id="1.20.1640.10">
    <property type="entry name" value="Multidrug efflux transporter AcrB transmembrane domain"/>
    <property type="match status" value="2"/>
</dbReference>
<dbReference type="PROSITE" id="PS50156">
    <property type="entry name" value="SSD"/>
    <property type="match status" value="1"/>
</dbReference>
<comment type="subcellular location">
    <subcellularLocation>
        <location evidence="1">Endomembrane system</location>
        <topology evidence="1">Multi-pass membrane protein</topology>
    </subcellularLocation>
</comment>
<dbReference type="FunFam" id="1.20.1640.10:FF:000010">
    <property type="entry name" value="NPC intracellular cholesterol transporter 1"/>
    <property type="match status" value="1"/>
</dbReference>
<keyword evidence="11" id="KW-1015">Disulfide bond</keyword>
<evidence type="ECO:0000256" key="13">
    <source>
        <dbReference type="ARBA" id="ARBA00023180"/>
    </source>
</evidence>
<evidence type="ECO:0000256" key="17">
    <source>
        <dbReference type="SAM" id="Phobius"/>
    </source>
</evidence>
<evidence type="ECO:0000256" key="14">
    <source>
        <dbReference type="ARBA" id="ARBA00023221"/>
    </source>
</evidence>
<keyword evidence="6 18" id="KW-0732">Signal</keyword>
<evidence type="ECO:0000256" key="12">
    <source>
        <dbReference type="ARBA" id="ARBA00023166"/>
    </source>
</evidence>
<evidence type="ECO:0000256" key="1">
    <source>
        <dbReference type="ARBA" id="ARBA00004127"/>
    </source>
</evidence>
<feature type="transmembrane region" description="Helical" evidence="17">
    <location>
        <begin position="873"/>
        <end position="892"/>
    </location>
</feature>
<sequence length="1328" mass="149473">MCSIVILMIFISSFHQVLLATSSKKDGHCVMYDQCKGYDGAAPCVYKGPPKQLEKDFQIDGNITAVQLLQELCPEFAFDDDPYVCCSAKQLSNFKEQMDLAEVAGFSRCPSCYHNFRQLICFLSCSPWQNEYLNVTKSYWYKKKDGSENEVVEEAEYHLSELYAYSLFDSCKELQGFIPGTLFLDFACGSWGGKQCSPERWLEFIGSTPYDGGQSPFKCHYVLHVEDKININGQTFYPMKEPHFKCSEAPRPDLSACNCYDCKEACSVQALAPPVIPTIPEPFHIFKRDGPTVVAALVFVLFVITITMIFCCHKNPGFTLHQLYPVPDPTTSPTSINLGSLEEIEPLRSKANPVSVSRTKPQRRSQKLQTKPSKFQRLGSGFEKCLESQFQSWGLYVSERPITIMIVSLFVCSVFSFGLFLNFDVTTNPVDLWVSSGSEARRDMEDYNKHFGPFYRIEHIIITPKNQESFYYPVVLNHELKNISWGPVFQQDFLLAALDLQLQIENLTAAFDNDTIHLKDICLSPLKPLNSACAIQSIFGFYQNKADFFQNETDYLTHFKRCSSAPKDSKCFAPFGGPIDSAAVVLGGFNETYDSAQALVIAIPVINYNDYDMTLKARVWESKFLSFIKNYSHPLMNIAYKAERSIQDEIERGSHSDLLTVAISYMLMFGYITVSLGEYHECKTLLVESKFTLGFFGVLIVLISVISSLGLFTFLGIPATLIIVEVIPFLVLAVGVDNIFILVQAFQRGEKKPGQSLEERIGYVVGKVAPSMLLSSISMSSCFFIGTLTEMPAVRLFALYAGVALLVNFFLQMTCFLGLFILDSKRQEAHRLDVCCCIRTSKNVSNVKSSLNEGLMFKSIKNLYSPFLMKNSVRYVVMIIFMGWLCSSAAVLDKIEIGFDQKLSVPEDSYMLQYFDSLEKYLSVGPPVYFGVSSGYNYSDPKAQKKICSAHGFCDSDSISTVLGRMAMVKNRTFIALQPLSWLDSYFEYLQAESCCYEYRSNGTHCPSYIASQNRGLCRSCQEKDPTSLSEVEFIRRLQFFLSDSPWEKCPRGGKAMFGSAIEFISSENTTKIGATNFMTYHTVLKTSKDFYEALDWARKIAANLTESLRNATGDSEIRVFPYSLVHVFYEQYLTMWPDTLRSLGLSTSAVFVATFLLLGLDLHSAVIVTISVMAIVINIMGLMYWWDISLNAVSLVNLVVAVGISVEFCSHLTRSFVLSEKPSRVLRAQEALSQMGTSVLSGITLTDCGILVLAFAKSQIFQVFYFRMYLGIIAFGTLHGLIFLPVLLSLFGPPLRWRETNKPKTFECKIDMPLTNGDQNEVPLRDM</sequence>
<dbReference type="GO" id="GO:0030299">
    <property type="term" value="P:intestinal cholesterol absorption"/>
    <property type="evidence" value="ECO:0007669"/>
    <property type="project" value="TreeGrafter"/>
</dbReference>
<name>A0AAV2ABY4_9ARAC</name>
<feature type="signal peptide" evidence="18">
    <location>
        <begin position="1"/>
        <end position="20"/>
    </location>
</feature>
<proteinExistence type="inferred from homology"/>
<evidence type="ECO:0000256" key="4">
    <source>
        <dbReference type="ARBA" id="ARBA00022548"/>
    </source>
</evidence>
<dbReference type="Proteomes" id="UP001497382">
    <property type="component" value="Unassembled WGS sequence"/>
</dbReference>
<evidence type="ECO:0000256" key="18">
    <source>
        <dbReference type="SAM" id="SignalP"/>
    </source>
</evidence>
<dbReference type="GO" id="GO:0005319">
    <property type="term" value="F:lipid transporter activity"/>
    <property type="evidence" value="ECO:0007669"/>
    <property type="project" value="InterPro"/>
</dbReference>
<dbReference type="GO" id="GO:0005886">
    <property type="term" value="C:plasma membrane"/>
    <property type="evidence" value="ECO:0007669"/>
    <property type="project" value="TreeGrafter"/>
</dbReference>
<dbReference type="InterPro" id="IPR000731">
    <property type="entry name" value="SSD"/>
</dbReference>
<keyword evidence="10 17" id="KW-0472">Membrane</keyword>
<evidence type="ECO:0000313" key="20">
    <source>
        <dbReference type="EMBL" id="CAL1281506.1"/>
    </source>
</evidence>
<evidence type="ECO:0000256" key="9">
    <source>
        <dbReference type="ARBA" id="ARBA00023098"/>
    </source>
</evidence>
<evidence type="ECO:0000259" key="19">
    <source>
        <dbReference type="PROSITE" id="PS50156"/>
    </source>
</evidence>
<keyword evidence="13" id="KW-0325">Glycoprotein</keyword>
<evidence type="ECO:0000256" key="16">
    <source>
        <dbReference type="SAM" id="MobiDB-lite"/>
    </source>
</evidence>
<feature type="transmembrane region" description="Helical" evidence="17">
    <location>
        <begin position="1141"/>
        <end position="1159"/>
    </location>
</feature>
<dbReference type="FunFam" id="1.20.1640.10:FF:000008">
    <property type="entry name" value="NPC intracellular cholesterol transporter 1"/>
    <property type="match status" value="1"/>
</dbReference>
<keyword evidence="14" id="KW-0753">Steroid metabolism</keyword>
<feature type="transmembrane region" description="Helical" evidence="17">
    <location>
        <begin position="721"/>
        <end position="743"/>
    </location>
</feature>
<evidence type="ECO:0000256" key="7">
    <source>
        <dbReference type="ARBA" id="ARBA00022989"/>
    </source>
</evidence>
<dbReference type="GO" id="GO:0015485">
    <property type="term" value="F:cholesterol binding"/>
    <property type="evidence" value="ECO:0007669"/>
    <property type="project" value="TreeGrafter"/>
</dbReference>
<dbReference type="PANTHER" id="PTHR45727">
    <property type="entry name" value="NPC INTRACELLULAR CHOLESTEROL TRANSPORTER 1"/>
    <property type="match status" value="1"/>
</dbReference>
<comment type="caution">
    <text evidence="20">The sequence shown here is derived from an EMBL/GenBank/DDBJ whole genome shotgun (WGS) entry which is preliminary data.</text>
</comment>
<evidence type="ECO:0000256" key="6">
    <source>
        <dbReference type="ARBA" id="ARBA00022729"/>
    </source>
</evidence>
<reference evidence="20 21" key="1">
    <citation type="submission" date="2024-04" db="EMBL/GenBank/DDBJ databases">
        <authorList>
            <person name="Rising A."/>
            <person name="Reimegard J."/>
            <person name="Sonavane S."/>
            <person name="Akerstrom W."/>
            <person name="Nylinder S."/>
            <person name="Hedman E."/>
            <person name="Kallberg Y."/>
        </authorList>
    </citation>
    <scope>NUCLEOTIDE SEQUENCE [LARGE SCALE GENOMIC DNA]</scope>
</reference>
<feature type="transmembrane region" description="Helical" evidence="17">
    <location>
        <begin position="658"/>
        <end position="679"/>
    </location>
</feature>
<evidence type="ECO:0000256" key="10">
    <source>
        <dbReference type="ARBA" id="ARBA00023136"/>
    </source>
</evidence>
<dbReference type="GO" id="GO:0012505">
    <property type="term" value="C:endomembrane system"/>
    <property type="evidence" value="ECO:0007669"/>
    <property type="project" value="UniProtKB-SubCell"/>
</dbReference>
<comment type="similarity">
    <text evidence="2">Belongs to the patched family.</text>
</comment>
<keyword evidence="4" id="KW-0153">Cholesterol metabolism</keyword>
<dbReference type="SUPFAM" id="SSF82866">
    <property type="entry name" value="Multidrug efflux transporter AcrB transmembrane domain"/>
    <property type="match status" value="2"/>
</dbReference>
<dbReference type="GO" id="GO:0008203">
    <property type="term" value="P:cholesterol metabolic process"/>
    <property type="evidence" value="ECO:0007669"/>
    <property type="project" value="UniProtKB-KW"/>
</dbReference>
<gene>
    <name evidence="20" type="ORF">LARSCL_LOCUS11600</name>
</gene>
<feature type="transmembrane region" description="Helical" evidence="17">
    <location>
        <begin position="764"/>
        <end position="786"/>
    </location>
</feature>
<evidence type="ECO:0000256" key="11">
    <source>
        <dbReference type="ARBA" id="ARBA00023157"/>
    </source>
</evidence>
<accession>A0AAV2ABY4</accession>
<protein>
    <recommendedName>
        <fullName evidence="19">SSD domain-containing protein</fullName>
    </recommendedName>
</protein>
<feature type="domain" description="SSD" evidence="19">
    <location>
        <begin position="657"/>
        <end position="822"/>
    </location>
</feature>
<feature type="transmembrane region" description="Helical" evidence="17">
    <location>
        <begin position="1232"/>
        <end position="1257"/>
    </location>
</feature>
<keyword evidence="7 17" id="KW-1133">Transmembrane helix</keyword>
<comment type="catalytic activity">
    <reaction evidence="15">
        <text>cholesterol(in) = cholesterol(out)</text>
        <dbReference type="Rhea" id="RHEA:39747"/>
        <dbReference type="ChEBI" id="CHEBI:16113"/>
    </reaction>
</comment>
<keyword evidence="9" id="KW-0443">Lipid metabolism</keyword>
<feature type="transmembrane region" description="Helical" evidence="17">
    <location>
        <begin position="691"/>
        <end position="715"/>
    </location>
</feature>
<dbReference type="NCBIfam" id="TIGR00917">
    <property type="entry name" value="2A060601"/>
    <property type="match status" value="1"/>
</dbReference>
<dbReference type="InterPro" id="IPR053958">
    <property type="entry name" value="HMGCR/SNAP/NPC1-like_SSD"/>
</dbReference>
<evidence type="ECO:0000256" key="3">
    <source>
        <dbReference type="ARBA" id="ARBA00022448"/>
    </source>
</evidence>